<accession>I0YLJ0</accession>
<evidence type="ECO:0000256" key="1">
    <source>
        <dbReference type="SAM" id="MobiDB-lite"/>
    </source>
</evidence>
<dbReference type="RefSeq" id="XP_005643803.1">
    <property type="nucleotide sequence ID" value="XM_005643746.1"/>
</dbReference>
<proteinExistence type="predicted"/>
<feature type="compositionally biased region" description="Polar residues" evidence="1">
    <location>
        <begin position="405"/>
        <end position="419"/>
    </location>
</feature>
<dbReference type="KEGG" id="csl:COCSUDRAFT_67818"/>
<dbReference type="OrthoDB" id="537650at2759"/>
<evidence type="ECO:0000313" key="2">
    <source>
        <dbReference type="EMBL" id="EIE19259.1"/>
    </source>
</evidence>
<dbReference type="AlphaFoldDB" id="I0YLJ0"/>
<evidence type="ECO:0000313" key="3">
    <source>
        <dbReference type="Proteomes" id="UP000007264"/>
    </source>
</evidence>
<feature type="region of interest" description="Disordered" evidence="1">
    <location>
        <begin position="405"/>
        <end position="465"/>
    </location>
</feature>
<dbReference type="STRING" id="574566.I0YLJ0"/>
<dbReference type="GeneID" id="17037379"/>
<reference evidence="2 3" key="1">
    <citation type="journal article" date="2012" name="Genome Biol.">
        <title>The genome of the polar eukaryotic microalga coccomyxa subellipsoidea reveals traits of cold adaptation.</title>
        <authorList>
            <person name="Blanc G."/>
            <person name="Agarkova I."/>
            <person name="Grimwood J."/>
            <person name="Kuo A."/>
            <person name="Brueggeman A."/>
            <person name="Dunigan D."/>
            <person name="Gurnon J."/>
            <person name="Ladunga I."/>
            <person name="Lindquist E."/>
            <person name="Lucas S."/>
            <person name="Pangilinan J."/>
            <person name="Proschold T."/>
            <person name="Salamov A."/>
            <person name="Schmutz J."/>
            <person name="Weeks D."/>
            <person name="Yamada T."/>
            <person name="Claverie J.M."/>
            <person name="Grigoriev I."/>
            <person name="Van Etten J."/>
            <person name="Lomsadze A."/>
            <person name="Borodovsky M."/>
        </authorList>
    </citation>
    <scope>NUCLEOTIDE SEQUENCE [LARGE SCALE GENOMIC DNA]</scope>
    <source>
        <strain evidence="2 3">C-169</strain>
    </source>
</reference>
<dbReference type="EMBL" id="AGSI01000019">
    <property type="protein sequence ID" value="EIE19259.1"/>
    <property type="molecule type" value="Genomic_DNA"/>
</dbReference>
<sequence length="465" mass="51106">MASQEDLNHLRKLLRSRLPDADYSLFKTEHLQLLVEKGYNSTEVLKLVTVSDLQGPPGAALPHLWARILIKAFQPDSGRSAESSPSADPFWPDPPTGPPKHNLGSLAVQTLKVHSEDGDTWVLLFRDKAREIYVDPGGNVEAIERWLCKGVEHWFRLPQDNAVIHPGDGRPVLLFLSGLRKTGKSFTLGTILPSVIAQHERFGVGKPCEPLVLFLNGRSLARAGNARELLQEISGTLIMQLVDLNVPVDPLKWNQACRSWGTRDFTLSGSIIALLEATRCPLLILFDELEAMLLPLYSNDAAFVLDMHLKRLLIYGPRHVLWALTGYSRGCVWIALEKISTIGQDLVEHCLEVHLPASYTSQHMELVWREQVAQRGPLPEDIFKGSEPTPAFLVNAIKAGQSRTATNSSAPVLPSQSQPGAAPPKASSGLRLTGPPSRRRSVTAPQIFTLSGGSKSVRQRGSAVE</sequence>
<name>I0YLJ0_COCSC</name>
<dbReference type="eggNOG" id="ENOG502SCT8">
    <property type="taxonomic scope" value="Eukaryota"/>
</dbReference>
<comment type="caution">
    <text evidence="2">The sequence shown here is derived from an EMBL/GenBank/DDBJ whole genome shotgun (WGS) entry which is preliminary data.</text>
</comment>
<dbReference type="Proteomes" id="UP000007264">
    <property type="component" value="Unassembled WGS sequence"/>
</dbReference>
<gene>
    <name evidence="2" type="ORF">COCSUDRAFT_67818</name>
</gene>
<feature type="compositionally biased region" description="Polar residues" evidence="1">
    <location>
        <begin position="443"/>
        <end position="456"/>
    </location>
</feature>
<protein>
    <submittedName>
        <fullName evidence="2">Uncharacterized protein</fullName>
    </submittedName>
</protein>
<keyword evidence="3" id="KW-1185">Reference proteome</keyword>
<feature type="region of interest" description="Disordered" evidence="1">
    <location>
        <begin position="77"/>
        <end position="103"/>
    </location>
</feature>
<organism evidence="2 3">
    <name type="scientific">Coccomyxa subellipsoidea (strain C-169)</name>
    <name type="common">Green microalga</name>
    <dbReference type="NCBI Taxonomy" id="574566"/>
    <lineage>
        <taxon>Eukaryota</taxon>
        <taxon>Viridiplantae</taxon>
        <taxon>Chlorophyta</taxon>
        <taxon>core chlorophytes</taxon>
        <taxon>Trebouxiophyceae</taxon>
        <taxon>Trebouxiophyceae incertae sedis</taxon>
        <taxon>Coccomyxaceae</taxon>
        <taxon>Coccomyxa</taxon>
        <taxon>Coccomyxa subellipsoidea</taxon>
    </lineage>
</organism>